<name>A0ABP8EYY5_9MYCO</name>
<evidence type="ECO:0000313" key="2">
    <source>
        <dbReference type="Proteomes" id="UP001501417"/>
    </source>
</evidence>
<organism evidence="1 2">
    <name type="scientific">Mycobacterium paraffinicum</name>
    <dbReference type="NCBI Taxonomy" id="53378"/>
    <lineage>
        <taxon>Bacteria</taxon>
        <taxon>Bacillati</taxon>
        <taxon>Actinomycetota</taxon>
        <taxon>Actinomycetes</taxon>
        <taxon>Mycobacteriales</taxon>
        <taxon>Mycobacteriaceae</taxon>
        <taxon>Mycobacterium</taxon>
    </lineage>
</organism>
<gene>
    <name evidence="1" type="ORF">GCM10023161_33250</name>
</gene>
<protein>
    <submittedName>
        <fullName evidence="1">Uncharacterized protein</fullName>
    </submittedName>
</protein>
<proteinExistence type="predicted"/>
<dbReference type="RefSeq" id="WP_264037044.1">
    <property type="nucleotide sequence ID" value="NZ_BAABGF010000039.1"/>
</dbReference>
<keyword evidence="2" id="KW-1185">Reference proteome</keyword>
<reference evidence="2" key="1">
    <citation type="journal article" date="2019" name="Int. J. Syst. Evol. Microbiol.">
        <title>The Global Catalogue of Microorganisms (GCM) 10K type strain sequencing project: providing services to taxonomists for standard genome sequencing and annotation.</title>
        <authorList>
            <consortium name="The Broad Institute Genomics Platform"/>
            <consortium name="The Broad Institute Genome Sequencing Center for Infectious Disease"/>
            <person name="Wu L."/>
            <person name="Ma J."/>
        </authorList>
    </citation>
    <scope>NUCLEOTIDE SEQUENCE [LARGE SCALE GENOMIC DNA]</scope>
    <source>
        <strain evidence="2">JCM 17782</strain>
    </source>
</reference>
<sequence>MTQPDDRHLGHNKAGISAEEFLRNELLLDGLAMCVPMAQVTSVTKRHHLADTAEDEQNLVLRTIRSLLDDGLMKIGDILGASDERVIPWDLSIDAAMERLRDLFVGHYDEPTLWDLAVWLQLTPDGERLAESLKGGQ</sequence>
<comment type="caution">
    <text evidence="1">The sequence shown here is derived from an EMBL/GenBank/DDBJ whole genome shotgun (WGS) entry which is preliminary data.</text>
</comment>
<accession>A0ABP8EYY5</accession>
<evidence type="ECO:0000313" key="1">
    <source>
        <dbReference type="EMBL" id="GAA4289823.1"/>
    </source>
</evidence>
<dbReference type="EMBL" id="BAABGF010000039">
    <property type="protein sequence ID" value="GAA4289823.1"/>
    <property type="molecule type" value="Genomic_DNA"/>
</dbReference>
<dbReference type="Proteomes" id="UP001501417">
    <property type="component" value="Unassembled WGS sequence"/>
</dbReference>